<organism evidence="1">
    <name type="scientific">marine sediment metagenome</name>
    <dbReference type="NCBI Taxonomy" id="412755"/>
    <lineage>
        <taxon>unclassified sequences</taxon>
        <taxon>metagenomes</taxon>
        <taxon>ecological metagenomes</taxon>
    </lineage>
</organism>
<proteinExistence type="predicted"/>
<gene>
    <name evidence="1" type="ORF">S12H4_47245</name>
</gene>
<sequence length="42" mass="5201">NRRFYHRFTYMEKVCQERGVNFADLSFDEQNALWEEAKRGEE</sequence>
<feature type="non-terminal residue" evidence="1">
    <location>
        <position position="1"/>
    </location>
</feature>
<dbReference type="Gene3D" id="1.10.287.1080">
    <property type="entry name" value="MazG-like"/>
    <property type="match status" value="1"/>
</dbReference>
<dbReference type="EMBL" id="BARW01029395">
    <property type="protein sequence ID" value="GAJ09007.1"/>
    <property type="molecule type" value="Genomic_DNA"/>
</dbReference>
<evidence type="ECO:0008006" key="2">
    <source>
        <dbReference type="Google" id="ProtNLM"/>
    </source>
</evidence>
<dbReference type="AlphaFoldDB" id="X1UZM5"/>
<evidence type="ECO:0000313" key="1">
    <source>
        <dbReference type="EMBL" id="GAJ09007.1"/>
    </source>
</evidence>
<comment type="caution">
    <text evidence="1">The sequence shown here is derived from an EMBL/GenBank/DDBJ whole genome shotgun (WGS) entry which is preliminary data.</text>
</comment>
<reference evidence="1" key="1">
    <citation type="journal article" date="2014" name="Front. Microbiol.">
        <title>High frequency of phylogenetically diverse reductive dehalogenase-homologous genes in deep subseafloor sedimentary metagenomes.</title>
        <authorList>
            <person name="Kawai M."/>
            <person name="Futagami T."/>
            <person name="Toyoda A."/>
            <person name="Takaki Y."/>
            <person name="Nishi S."/>
            <person name="Hori S."/>
            <person name="Arai W."/>
            <person name="Tsubouchi T."/>
            <person name="Morono Y."/>
            <person name="Uchiyama I."/>
            <person name="Ito T."/>
            <person name="Fujiyama A."/>
            <person name="Inagaki F."/>
            <person name="Takami H."/>
        </authorList>
    </citation>
    <scope>NUCLEOTIDE SEQUENCE</scope>
    <source>
        <strain evidence="1">Expedition CK06-06</strain>
    </source>
</reference>
<name>X1UZM5_9ZZZZ</name>
<accession>X1UZM5</accession>
<protein>
    <recommendedName>
        <fullName evidence="2">Nucleoside triphosphate pyrophosphohydrolase</fullName>
    </recommendedName>
</protein>